<dbReference type="Proteomes" id="UP000593561">
    <property type="component" value="Unassembled WGS sequence"/>
</dbReference>
<evidence type="ECO:0000313" key="2">
    <source>
        <dbReference type="Proteomes" id="UP000593561"/>
    </source>
</evidence>
<dbReference type="AlphaFoldDB" id="A0A7J8QU51"/>
<reference evidence="1 2" key="1">
    <citation type="journal article" date="2019" name="Genome Biol. Evol.">
        <title>Insights into the evolution of the New World diploid cottons (Gossypium, subgenus Houzingenia) based on genome sequencing.</title>
        <authorList>
            <person name="Grover C.E."/>
            <person name="Arick M.A. 2nd"/>
            <person name="Thrash A."/>
            <person name="Conover J.L."/>
            <person name="Sanders W.S."/>
            <person name="Peterson D.G."/>
            <person name="Frelichowski J.E."/>
            <person name="Scheffler J.A."/>
            <person name="Scheffler B.E."/>
            <person name="Wendel J.F."/>
        </authorList>
    </citation>
    <scope>NUCLEOTIDE SEQUENCE [LARGE SCALE GENOMIC DNA]</scope>
    <source>
        <strain evidence="1">27</strain>
        <tissue evidence="1">Leaf</tissue>
    </source>
</reference>
<protein>
    <submittedName>
        <fullName evidence="1">Uncharacterized protein</fullName>
    </submittedName>
</protein>
<sequence>MWRLTRHTATGLEQLVVLDRVQGETTWGGIRYLVANWMVDQR</sequence>
<proteinExistence type="predicted"/>
<keyword evidence="2" id="KW-1185">Reference proteome</keyword>
<evidence type="ECO:0000313" key="1">
    <source>
        <dbReference type="EMBL" id="MBA0604780.1"/>
    </source>
</evidence>
<accession>A0A7J8QU51</accession>
<dbReference type="EMBL" id="JABFAC010000001">
    <property type="protein sequence ID" value="MBA0604780.1"/>
    <property type="molecule type" value="Genomic_DNA"/>
</dbReference>
<name>A0A7J8QU51_GOSDV</name>
<organism evidence="1 2">
    <name type="scientific">Gossypium davidsonii</name>
    <name type="common">Davidson's cotton</name>
    <name type="synonym">Gossypium klotzschianum subsp. davidsonii</name>
    <dbReference type="NCBI Taxonomy" id="34287"/>
    <lineage>
        <taxon>Eukaryota</taxon>
        <taxon>Viridiplantae</taxon>
        <taxon>Streptophyta</taxon>
        <taxon>Embryophyta</taxon>
        <taxon>Tracheophyta</taxon>
        <taxon>Spermatophyta</taxon>
        <taxon>Magnoliopsida</taxon>
        <taxon>eudicotyledons</taxon>
        <taxon>Gunneridae</taxon>
        <taxon>Pentapetalae</taxon>
        <taxon>rosids</taxon>
        <taxon>malvids</taxon>
        <taxon>Malvales</taxon>
        <taxon>Malvaceae</taxon>
        <taxon>Malvoideae</taxon>
        <taxon>Gossypium</taxon>
    </lineage>
</organism>
<gene>
    <name evidence="1" type="ORF">Godav_017421</name>
</gene>
<comment type="caution">
    <text evidence="1">The sequence shown here is derived from an EMBL/GenBank/DDBJ whole genome shotgun (WGS) entry which is preliminary data.</text>
</comment>